<accession>A0A3G6J956</accession>
<dbReference type="EMBL" id="CP033896">
    <property type="protein sequence ID" value="AZA12554.1"/>
    <property type="molecule type" value="Genomic_DNA"/>
</dbReference>
<dbReference type="KEGG" id="ccho:CCHOA_00625"/>
<dbReference type="Proteomes" id="UP000269019">
    <property type="component" value="Chromosome"/>
</dbReference>
<dbReference type="AlphaFoldDB" id="A0A3G6J956"/>
<sequence>MAGFFCSVRILLATYDIIHHTAAEGYYFAHWVVAVLPTLLLVGWSAAGGQAACQVAPLMLLAH</sequence>
<organism evidence="1 2">
    <name type="scientific">Corynebacterium choanae</name>
    <dbReference type="NCBI Taxonomy" id="1862358"/>
    <lineage>
        <taxon>Bacteria</taxon>
        <taxon>Bacillati</taxon>
        <taxon>Actinomycetota</taxon>
        <taxon>Actinomycetes</taxon>
        <taxon>Mycobacteriales</taxon>
        <taxon>Corynebacteriaceae</taxon>
        <taxon>Corynebacterium</taxon>
    </lineage>
</organism>
<name>A0A3G6J956_9CORY</name>
<evidence type="ECO:0000313" key="2">
    <source>
        <dbReference type="Proteomes" id="UP000269019"/>
    </source>
</evidence>
<keyword evidence="2" id="KW-1185">Reference proteome</keyword>
<gene>
    <name evidence="1" type="ORF">CCHOA_00625</name>
</gene>
<proteinExistence type="predicted"/>
<protein>
    <submittedName>
        <fullName evidence="1">Uncharacterized protein</fullName>
    </submittedName>
</protein>
<reference evidence="1 2" key="1">
    <citation type="submission" date="2018-11" db="EMBL/GenBank/DDBJ databases">
        <authorList>
            <person name="Kleinhagauer T."/>
            <person name="Glaeser S.P."/>
            <person name="Spergser J."/>
            <person name="Ruckert C."/>
            <person name="Kaempfer P."/>
            <person name="Busse H.-J."/>
        </authorList>
    </citation>
    <scope>NUCLEOTIDE SEQUENCE [LARGE SCALE GENOMIC DNA]</scope>
    <source>
        <strain evidence="1 2">200CH</strain>
    </source>
</reference>
<evidence type="ECO:0000313" key="1">
    <source>
        <dbReference type="EMBL" id="AZA12554.1"/>
    </source>
</evidence>